<dbReference type="GO" id="GO:0009055">
    <property type="term" value="F:electron transfer activity"/>
    <property type="evidence" value="ECO:0007669"/>
    <property type="project" value="InterPro"/>
</dbReference>
<dbReference type="InterPro" id="IPR000923">
    <property type="entry name" value="BlueCu_1"/>
</dbReference>
<dbReference type="PANTHER" id="PTHR36507">
    <property type="entry name" value="BLL1555 PROTEIN"/>
    <property type="match status" value="1"/>
</dbReference>
<keyword evidence="2" id="KW-0186">Copper</keyword>
<comment type="caution">
    <text evidence="4">The sequence shown here is derived from an EMBL/GenBank/DDBJ whole genome shotgun (WGS) entry which is preliminary data.</text>
</comment>
<organism evidence="4 5">
    <name type="scientific">Candidatus Kaiserbacteria bacterium GWA2_50_9</name>
    <dbReference type="NCBI Taxonomy" id="1798474"/>
    <lineage>
        <taxon>Bacteria</taxon>
        <taxon>Candidatus Kaiseribacteriota</taxon>
    </lineage>
</organism>
<dbReference type="PANTHER" id="PTHR36507:SF1">
    <property type="entry name" value="BLL1555 PROTEIN"/>
    <property type="match status" value="1"/>
</dbReference>
<evidence type="ECO:0000313" key="5">
    <source>
        <dbReference type="Proteomes" id="UP000179014"/>
    </source>
</evidence>
<sequence length="141" mass="14664">MKKVLIAFGIVLVFVISGGAYYAGTKTSEKDLKAVQAAAVVAAAPRVGDASTLPAVPTKTVNIQKGAFDPATITIKKGETVIWMNTDAVAHTVTSDEGGIVLNSQSISAGHAFTHTFTEVGTVKYHCAIDRAMTGTIVVEN</sequence>
<dbReference type="InterPro" id="IPR008972">
    <property type="entry name" value="Cupredoxin"/>
</dbReference>
<keyword evidence="1" id="KW-0479">Metal-binding</keyword>
<evidence type="ECO:0000256" key="1">
    <source>
        <dbReference type="ARBA" id="ARBA00022723"/>
    </source>
</evidence>
<dbReference type="Proteomes" id="UP000179014">
    <property type="component" value="Unassembled WGS sequence"/>
</dbReference>
<protein>
    <recommendedName>
        <fullName evidence="3">Blue (type 1) copper domain-containing protein</fullName>
    </recommendedName>
</protein>
<reference evidence="4 5" key="1">
    <citation type="journal article" date="2016" name="Nat. Commun.">
        <title>Thousands of microbial genomes shed light on interconnected biogeochemical processes in an aquifer system.</title>
        <authorList>
            <person name="Anantharaman K."/>
            <person name="Brown C.T."/>
            <person name="Hug L.A."/>
            <person name="Sharon I."/>
            <person name="Castelle C.J."/>
            <person name="Probst A.J."/>
            <person name="Thomas B.C."/>
            <person name="Singh A."/>
            <person name="Wilkins M.J."/>
            <person name="Karaoz U."/>
            <person name="Brodie E.L."/>
            <person name="Williams K.H."/>
            <person name="Hubbard S.S."/>
            <person name="Banfield J.F."/>
        </authorList>
    </citation>
    <scope>NUCLEOTIDE SEQUENCE [LARGE SCALE GENOMIC DNA]</scope>
</reference>
<dbReference type="GO" id="GO:0005507">
    <property type="term" value="F:copper ion binding"/>
    <property type="evidence" value="ECO:0007669"/>
    <property type="project" value="InterPro"/>
</dbReference>
<dbReference type="AlphaFoldDB" id="A0A1F6BU21"/>
<name>A0A1F6BU21_9BACT</name>
<feature type="domain" description="Blue (type 1) copper" evidence="3">
    <location>
        <begin position="62"/>
        <end position="140"/>
    </location>
</feature>
<dbReference type="SUPFAM" id="SSF49503">
    <property type="entry name" value="Cupredoxins"/>
    <property type="match status" value="1"/>
</dbReference>
<dbReference type="Gene3D" id="2.60.40.420">
    <property type="entry name" value="Cupredoxins - blue copper proteins"/>
    <property type="match status" value="1"/>
</dbReference>
<evidence type="ECO:0000313" key="4">
    <source>
        <dbReference type="EMBL" id="OGG40323.1"/>
    </source>
</evidence>
<proteinExistence type="predicted"/>
<evidence type="ECO:0000256" key="2">
    <source>
        <dbReference type="ARBA" id="ARBA00023008"/>
    </source>
</evidence>
<evidence type="ECO:0000259" key="3">
    <source>
        <dbReference type="Pfam" id="PF00127"/>
    </source>
</evidence>
<dbReference type="Pfam" id="PF00127">
    <property type="entry name" value="Copper-bind"/>
    <property type="match status" value="1"/>
</dbReference>
<dbReference type="STRING" id="1798474.A2118_01315"/>
<dbReference type="EMBL" id="MFKN01000033">
    <property type="protein sequence ID" value="OGG40323.1"/>
    <property type="molecule type" value="Genomic_DNA"/>
</dbReference>
<accession>A0A1F6BU21</accession>
<gene>
    <name evidence="4" type="ORF">A2118_01315</name>
</gene>
<dbReference type="InterPro" id="IPR052721">
    <property type="entry name" value="ET_Amicyanin"/>
</dbReference>